<name>F0WUT6_9STRA</name>
<reference evidence="2" key="1">
    <citation type="journal article" date="2011" name="PLoS Biol.">
        <title>Gene gain and loss during evolution of obligate parasitism in the white rust pathogen of Arabidopsis thaliana.</title>
        <authorList>
            <person name="Kemen E."/>
            <person name="Gardiner A."/>
            <person name="Schultz-Larsen T."/>
            <person name="Kemen A.C."/>
            <person name="Balmuth A.L."/>
            <person name="Robert-Seilaniantz A."/>
            <person name="Bailey K."/>
            <person name="Holub E."/>
            <person name="Studholme D.J."/>
            <person name="Maclean D."/>
            <person name="Jones J.D."/>
        </authorList>
    </citation>
    <scope>NUCLEOTIDE SEQUENCE</scope>
</reference>
<dbReference type="EMBL" id="FR824324">
    <property type="protein sequence ID" value="CCA25172.1"/>
    <property type="molecule type" value="Genomic_DNA"/>
</dbReference>
<gene>
    <name evidence="2" type="primary">AlNc14C279G10084</name>
    <name evidence="2" type="ORF">ALNC14_113160</name>
</gene>
<protein>
    <submittedName>
        <fullName evidence="2">AlNc14C279G10084 protein</fullName>
    </submittedName>
</protein>
<feature type="region of interest" description="Disordered" evidence="1">
    <location>
        <begin position="217"/>
        <end position="241"/>
    </location>
</feature>
<sequence>MENSNNKFHNKPLRNAEWKLEKALTPIAYTKRVDELAKLNQKAVEWTEAVDKKKWAAAYSPCARFGTMTSNNIESVISTLMAARQESLLDCLMTIEKYVSGKWVEITGKMTKWGQLSEYAEKRLLANSSPAVKRDGQLSTEYAIDQDKASGPCSCWYFQYMDARSVHVVASLKHINNLSILREFIGKPWTTAVCKQAYDPLLKTPPTLTKDELLRFEHHQPPPVSQKRGPPKKSKKRIESQPPSLALKSLINKYILIGQIAYFGVVIRLYSDWANTTSGVEIVKSGSGNNNSPSFLSMMKQHLSRISKSKFHKPFNVSF</sequence>
<evidence type="ECO:0000256" key="1">
    <source>
        <dbReference type="SAM" id="MobiDB-lite"/>
    </source>
</evidence>
<dbReference type="HOGENOM" id="CLU_872691_0_0_1"/>
<accession>F0WUT6</accession>
<proteinExistence type="predicted"/>
<organism evidence="2">
    <name type="scientific">Albugo laibachii Nc14</name>
    <dbReference type="NCBI Taxonomy" id="890382"/>
    <lineage>
        <taxon>Eukaryota</taxon>
        <taxon>Sar</taxon>
        <taxon>Stramenopiles</taxon>
        <taxon>Oomycota</taxon>
        <taxon>Peronosporomycetes</taxon>
        <taxon>Albuginales</taxon>
        <taxon>Albuginaceae</taxon>
        <taxon>Albugo</taxon>
    </lineage>
</organism>
<reference evidence="2" key="2">
    <citation type="submission" date="2011-02" db="EMBL/GenBank/DDBJ databases">
        <authorList>
            <person name="MacLean D."/>
        </authorList>
    </citation>
    <scope>NUCLEOTIDE SEQUENCE</scope>
</reference>
<dbReference type="AlphaFoldDB" id="F0WUT6"/>
<evidence type="ECO:0000313" key="2">
    <source>
        <dbReference type="EMBL" id="CCA25172.1"/>
    </source>
</evidence>